<dbReference type="InterPro" id="IPR050109">
    <property type="entry name" value="HTH-type_TetR-like_transc_reg"/>
</dbReference>
<dbReference type="InterPro" id="IPR001647">
    <property type="entry name" value="HTH_TetR"/>
</dbReference>
<proteinExistence type="predicted"/>
<dbReference type="EMBL" id="FAOZ01000043">
    <property type="protein sequence ID" value="CUU60590.1"/>
    <property type="molecule type" value="Genomic_DNA"/>
</dbReference>
<dbReference type="PANTHER" id="PTHR30055">
    <property type="entry name" value="HTH-TYPE TRANSCRIPTIONAL REGULATOR RUTR"/>
    <property type="match status" value="1"/>
</dbReference>
<dbReference type="InterPro" id="IPR023772">
    <property type="entry name" value="DNA-bd_HTH_TetR-type_CS"/>
</dbReference>
<dbReference type="GO" id="GO:0003700">
    <property type="term" value="F:DNA-binding transcription factor activity"/>
    <property type="evidence" value="ECO:0007669"/>
    <property type="project" value="TreeGrafter"/>
</dbReference>
<dbReference type="SUPFAM" id="SSF48498">
    <property type="entry name" value="Tetracyclin repressor-like, C-terminal domain"/>
    <property type="match status" value="1"/>
</dbReference>
<dbReference type="InterPro" id="IPR009057">
    <property type="entry name" value="Homeodomain-like_sf"/>
</dbReference>
<feature type="DNA-binding region" description="H-T-H motif" evidence="4">
    <location>
        <begin position="45"/>
        <end position="64"/>
    </location>
</feature>
<name>A0A0S4QZN3_9ACTN</name>
<dbReference type="GO" id="GO:0000976">
    <property type="term" value="F:transcription cis-regulatory region binding"/>
    <property type="evidence" value="ECO:0007669"/>
    <property type="project" value="TreeGrafter"/>
</dbReference>
<keyword evidence="2 4" id="KW-0238">DNA-binding</keyword>
<keyword evidence="1" id="KW-0805">Transcription regulation</keyword>
<dbReference type="PROSITE" id="PS01081">
    <property type="entry name" value="HTH_TETR_1"/>
    <property type="match status" value="1"/>
</dbReference>
<dbReference type="Gene3D" id="1.10.10.60">
    <property type="entry name" value="Homeodomain-like"/>
    <property type="match status" value="1"/>
</dbReference>
<evidence type="ECO:0000313" key="6">
    <source>
        <dbReference type="EMBL" id="CUU60590.1"/>
    </source>
</evidence>
<sequence length="214" mass="23862">MAETSGVGSRGRRSELRVAQRAFTRARFIDAAVEAFAEHGYVRTTIDEIVQRAGATKATFYLHFRGKADILVELNGRVLEAFDGIYVDLGDLTRAPTWEGIRAWLARAVERWERVRDYVAPLWEGAVVEPEIRALTEGDYDRQVEYLAAALAAARDDLTQADAEITAAILLMPLQHFFSKFIHGQQVDIDRVLDALASAWLAIILHGAPPRSRG</sequence>
<feature type="domain" description="HTH tetR-type" evidence="5">
    <location>
        <begin position="22"/>
        <end position="82"/>
    </location>
</feature>
<evidence type="ECO:0000256" key="4">
    <source>
        <dbReference type="PROSITE-ProRule" id="PRU00335"/>
    </source>
</evidence>
<protein>
    <submittedName>
        <fullName evidence="6">DNA-binding transcriptional regulator, AcrR family</fullName>
    </submittedName>
</protein>
<dbReference type="Pfam" id="PF00440">
    <property type="entry name" value="TetR_N"/>
    <property type="match status" value="1"/>
</dbReference>
<dbReference type="Proteomes" id="UP000198802">
    <property type="component" value="Unassembled WGS sequence"/>
</dbReference>
<dbReference type="SUPFAM" id="SSF46689">
    <property type="entry name" value="Homeodomain-like"/>
    <property type="match status" value="1"/>
</dbReference>
<evidence type="ECO:0000256" key="3">
    <source>
        <dbReference type="ARBA" id="ARBA00023163"/>
    </source>
</evidence>
<keyword evidence="3" id="KW-0804">Transcription</keyword>
<evidence type="ECO:0000259" key="5">
    <source>
        <dbReference type="PROSITE" id="PS50977"/>
    </source>
</evidence>
<evidence type="ECO:0000256" key="1">
    <source>
        <dbReference type="ARBA" id="ARBA00023015"/>
    </source>
</evidence>
<organism evidence="6 7">
    <name type="scientific">Parafrankia irregularis</name>
    <dbReference type="NCBI Taxonomy" id="795642"/>
    <lineage>
        <taxon>Bacteria</taxon>
        <taxon>Bacillati</taxon>
        <taxon>Actinomycetota</taxon>
        <taxon>Actinomycetes</taxon>
        <taxon>Frankiales</taxon>
        <taxon>Frankiaceae</taxon>
        <taxon>Parafrankia</taxon>
    </lineage>
</organism>
<keyword evidence="7" id="KW-1185">Reference proteome</keyword>
<dbReference type="PROSITE" id="PS50977">
    <property type="entry name" value="HTH_TETR_2"/>
    <property type="match status" value="1"/>
</dbReference>
<dbReference type="PRINTS" id="PR00455">
    <property type="entry name" value="HTHTETR"/>
</dbReference>
<dbReference type="InterPro" id="IPR036271">
    <property type="entry name" value="Tet_transcr_reg_TetR-rel_C_sf"/>
</dbReference>
<dbReference type="PANTHER" id="PTHR30055:SF234">
    <property type="entry name" value="HTH-TYPE TRANSCRIPTIONAL REGULATOR BETI"/>
    <property type="match status" value="1"/>
</dbReference>
<accession>A0A0S4QZN3</accession>
<dbReference type="RefSeq" id="WP_242666574.1">
    <property type="nucleotide sequence ID" value="NZ_FAOZ01000043.1"/>
</dbReference>
<reference evidence="7" key="1">
    <citation type="submission" date="2015-11" db="EMBL/GenBank/DDBJ databases">
        <authorList>
            <person name="Varghese N."/>
        </authorList>
    </citation>
    <scope>NUCLEOTIDE SEQUENCE [LARGE SCALE GENOMIC DNA]</scope>
    <source>
        <strain evidence="7">DSM 45899</strain>
    </source>
</reference>
<dbReference type="Gene3D" id="1.10.357.10">
    <property type="entry name" value="Tetracycline Repressor, domain 2"/>
    <property type="match status" value="1"/>
</dbReference>
<gene>
    <name evidence="6" type="ORF">Ga0074812_1436</name>
</gene>
<dbReference type="AlphaFoldDB" id="A0A0S4QZN3"/>
<evidence type="ECO:0000256" key="2">
    <source>
        <dbReference type="ARBA" id="ARBA00023125"/>
    </source>
</evidence>
<evidence type="ECO:0000313" key="7">
    <source>
        <dbReference type="Proteomes" id="UP000198802"/>
    </source>
</evidence>